<evidence type="ECO:0000313" key="2">
    <source>
        <dbReference type="Proteomes" id="UP001059773"/>
    </source>
</evidence>
<dbReference type="Pfam" id="PF22116">
    <property type="entry name" value="DUF6944"/>
    <property type="match status" value="1"/>
</dbReference>
<dbReference type="Proteomes" id="UP001059773">
    <property type="component" value="Chromosome"/>
</dbReference>
<evidence type="ECO:0000313" key="1">
    <source>
        <dbReference type="EMBL" id="UUI03953.1"/>
    </source>
</evidence>
<organism evidence="1 2">
    <name type="scientific">Oceanobacillus jeddahense</name>
    <dbReference type="NCBI Taxonomy" id="1462527"/>
    <lineage>
        <taxon>Bacteria</taxon>
        <taxon>Bacillati</taxon>
        <taxon>Bacillota</taxon>
        <taxon>Bacilli</taxon>
        <taxon>Bacillales</taxon>
        <taxon>Bacillaceae</taxon>
        <taxon>Oceanobacillus</taxon>
    </lineage>
</organism>
<proteinExistence type="predicted"/>
<name>A0ABY5JXQ6_9BACI</name>
<dbReference type="EMBL" id="CP101914">
    <property type="protein sequence ID" value="UUI03953.1"/>
    <property type="molecule type" value="Genomic_DNA"/>
</dbReference>
<keyword evidence="2" id="KW-1185">Reference proteome</keyword>
<reference evidence="1" key="1">
    <citation type="submission" date="2022-07" db="EMBL/GenBank/DDBJ databases">
        <title>FELIX.</title>
        <authorList>
            <person name="Wan K.H."/>
            <person name="Park S."/>
            <person name="Lawrence Q."/>
            <person name="Eichenberger J.P."/>
            <person name="Booth B.W."/>
            <person name="Piaggio A.J."/>
            <person name="Chandler J.C."/>
            <person name="Franklin A.B."/>
            <person name="Celniker S.E."/>
        </authorList>
    </citation>
    <scope>NUCLEOTIDE SEQUENCE</scope>
    <source>
        <strain evidence="1">QA-1986 374</strain>
    </source>
</reference>
<sequence length="110" mass="11726">MQAIGNSTVVSGILIPLNEETKSEVTIKGNLFQAVGSSMALPDLLNANKISMNTLYEIYGALLQVIGNALQGLSGIMELQGKQGENIDFTGSWIQTVGAFIQAWVQSNNP</sequence>
<protein>
    <submittedName>
        <fullName evidence="1">Uncharacterized protein</fullName>
    </submittedName>
</protein>
<accession>A0ABY5JXQ6</accession>
<gene>
    <name evidence="1" type="ORF">NP439_04470</name>
</gene>
<dbReference type="InterPro" id="IPR054224">
    <property type="entry name" value="DUF6944"/>
</dbReference>